<dbReference type="SUPFAM" id="SSF48452">
    <property type="entry name" value="TPR-like"/>
    <property type="match status" value="2"/>
</dbReference>
<dbReference type="InterPro" id="IPR019734">
    <property type="entry name" value="TPR_rpt"/>
</dbReference>
<evidence type="ECO:0000313" key="4">
    <source>
        <dbReference type="Proteomes" id="UP000823635"/>
    </source>
</evidence>
<proteinExistence type="predicted"/>
<dbReference type="EMBL" id="JADINB010000003">
    <property type="protein sequence ID" value="MBO8428323.1"/>
    <property type="molecule type" value="Genomic_DNA"/>
</dbReference>
<dbReference type="InterPro" id="IPR011990">
    <property type="entry name" value="TPR-like_helical_dom_sf"/>
</dbReference>
<feature type="chain" id="PRO_5038780093" evidence="1">
    <location>
        <begin position="21"/>
        <end position="1454"/>
    </location>
</feature>
<keyword evidence="1" id="KW-0732">Signal</keyword>
<dbReference type="PANTHER" id="PTHR10098">
    <property type="entry name" value="RAPSYN-RELATED"/>
    <property type="match status" value="1"/>
</dbReference>
<dbReference type="PANTHER" id="PTHR10098:SF108">
    <property type="entry name" value="TETRATRICOPEPTIDE REPEAT PROTEIN 28"/>
    <property type="match status" value="1"/>
</dbReference>
<organism evidence="3 4">
    <name type="scientific">Candidatus Egerieousia excrementavium</name>
    <dbReference type="NCBI Taxonomy" id="2840778"/>
    <lineage>
        <taxon>Bacteria</taxon>
        <taxon>Pseudomonadati</taxon>
        <taxon>Bacteroidota</taxon>
        <taxon>Bacteroidia</taxon>
        <taxon>Bacteroidales</taxon>
        <taxon>Candidatus Egerieousia</taxon>
    </lineage>
</organism>
<dbReference type="InterPro" id="IPR024983">
    <property type="entry name" value="CHAT_dom"/>
</dbReference>
<evidence type="ECO:0000256" key="1">
    <source>
        <dbReference type="SAM" id="SignalP"/>
    </source>
</evidence>
<accession>A0A9D9DK95</accession>
<evidence type="ECO:0000313" key="3">
    <source>
        <dbReference type="EMBL" id="MBO8428323.1"/>
    </source>
</evidence>
<sequence>MKIKRYILFFILLALSSYRAGGFSPAASDSLFTAGVRLYENGEFAQAITLFEKCHYMDAEDPSVPENRKDYARMWIASCYFMSGDTANAAITYEYYDAKPVDRRLTVRSDSLFAIGMGLCNSQEYEKALPFLLSAAQIEEKATGPDHFWYGNTLIALLDCMQRANPAGCGSIVEKLFPVFVNNERWAGPNMTYLINTVAIVDSASRRLLMSFAHDYLRCEAFAPFDRFYSELVSLEALLMNDLPDAVALLEKTRSELQNPFPVYNQNRYQLLSNLAILYTYGTLNPNQESLQAPPPLQFTRNVLSVYDELEEVLEKLLGKDSYPWMEIQMMRAHYYATKEPDMEKAKSFIVRPCEDDSIPHSFIYEENLKSYLRNAYQIFDYIGQAGEYIEYVSEFIDIENDIVDYNDLLWKNLAEAYGALRQYDKEAELYGKIAASAAEHGDTLSLAYILDYRAGAEKLAGNHTQAIADYKEVARLKKNEEKISYSSMGQLYSSMLTCYNDYFGIADSVQYEVCRAEALKYYELAVATGDNNSETYTFDNKIHDIYEIVSLKESSYGLSRDWAAATGELKKLAAMVKTSSLAENYKKYQLSGVYLNLGRRYIALYDFNDAYACLDSAMSYIDDTLGYRYPAILSEFGDLYSIVSVEPELSLDYYFRAALVSEKRVLERSNSLSYTELVTERESLMRMWEKCAENYRYLGYFDRALESMEHLLEIAGIQYGRKSERYRYYARQMWESEAESFGHGYINIAPPRSQMIKFEENTNIDLERAAYALSKLDSMDRDYAMTPENLYYRGLAYGNRLKDTVAAGKYIRKALELLEANLQDSCQANSIYENCVRYLYDNDDERLLEFYRNKAAFQAAAGDTLEMADSFYNMAALFRRLDSPDSAKIFYRKAFEAAERRDKEYTDGLLYSFARYLFEIRDYAGIAPYYGRVTDYTKGSILWHFKEQTNSEREESWFSEGLFPFYAGEMLALKYDPEGAIPDTLLYNNLLFRKNILMNTSISAANLIKSSGDTLMIQKNERMNRLESKLGKGDTVIFDNGRKYTAVQVEKLINRFENEILARSLLLYDITEGLVTEWRDVQAALPDSSLAVEFTRYGIPGEEEMYGAVIMTRRKNPEFIPLCTARELEGILKKDYYNTGELASLLWRPLFEAAPNAKKVYFSADGELNNYPVEYIPDYTGTGLVSDNREIYRLSSTRELTLHRDTAAVNSAVLYGGLLYNSDESSMLAEQEKYGISYRDFDYATRDTYLPALRSGVGELPATKEEVMIIDSTLAKAEIPDKLYIGILGTEASFKALSGAKTDLLHVATHGFYWTEDEANMMKQYSFLNSISNSSEEDLALARSGLLLAGANNVLTGKSIPKGVDDGVLTAREVSALDLRGLDLVVLSACQTGLGEITGDGVLGLQRGFKKAGAKTLLMSLWKVDDNATRMLMTGFYSNLVAGMSKTEALSAA</sequence>
<feature type="domain" description="CHAT" evidence="2">
    <location>
        <begin position="1142"/>
        <end position="1454"/>
    </location>
</feature>
<comment type="caution">
    <text evidence="3">The sequence shown here is derived from an EMBL/GenBank/DDBJ whole genome shotgun (WGS) entry which is preliminary data.</text>
</comment>
<reference evidence="3" key="2">
    <citation type="journal article" date="2021" name="PeerJ">
        <title>Extensive microbial diversity within the chicken gut microbiome revealed by metagenomics and culture.</title>
        <authorList>
            <person name="Gilroy R."/>
            <person name="Ravi A."/>
            <person name="Getino M."/>
            <person name="Pursley I."/>
            <person name="Horton D.L."/>
            <person name="Alikhan N.F."/>
            <person name="Baker D."/>
            <person name="Gharbi K."/>
            <person name="Hall N."/>
            <person name="Watson M."/>
            <person name="Adriaenssens E.M."/>
            <person name="Foster-Nyarko E."/>
            <person name="Jarju S."/>
            <person name="Secka A."/>
            <person name="Antonio M."/>
            <person name="Oren A."/>
            <person name="Chaudhuri R.R."/>
            <person name="La Ragione R."/>
            <person name="Hildebrand F."/>
            <person name="Pallen M.J."/>
        </authorList>
    </citation>
    <scope>NUCLEOTIDE SEQUENCE</scope>
    <source>
        <strain evidence="3">15467</strain>
    </source>
</reference>
<dbReference type="SMART" id="SM00028">
    <property type="entry name" value="TPR"/>
    <property type="match status" value="6"/>
</dbReference>
<dbReference type="Pfam" id="PF12770">
    <property type="entry name" value="CHAT"/>
    <property type="match status" value="1"/>
</dbReference>
<dbReference type="Proteomes" id="UP000823635">
    <property type="component" value="Unassembled WGS sequence"/>
</dbReference>
<evidence type="ECO:0000259" key="2">
    <source>
        <dbReference type="Pfam" id="PF12770"/>
    </source>
</evidence>
<name>A0A9D9DK95_9BACT</name>
<feature type="signal peptide" evidence="1">
    <location>
        <begin position="1"/>
        <end position="20"/>
    </location>
</feature>
<reference evidence="3" key="1">
    <citation type="submission" date="2020-10" db="EMBL/GenBank/DDBJ databases">
        <authorList>
            <person name="Gilroy R."/>
        </authorList>
    </citation>
    <scope>NUCLEOTIDE SEQUENCE</scope>
    <source>
        <strain evidence="3">15467</strain>
    </source>
</reference>
<dbReference type="Gene3D" id="1.25.40.10">
    <property type="entry name" value="Tetratricopeptide repeat domain"/>
    <property type="match status" value="3"/>
</dbReference>
<protein>
    <submittedName>
        <fullName evidence="3">CHAT domain-containing protein</fullName>
    </submittedName>
</protein>
<gene>
    <name evidence="3" type="ORF">IAC68_00105</name>
</gene>
<feature type="non-terminal residue" evidence="3">
    <location>
        <position position="1454"/>
    </location>
</feature>